<organism evidence="2 3">
    <name type="scientific">Pectobacterium aroidearum</name>
    <dbReference type="NCBI Taxonomy" id="1201031"/>
    <lineage>
        <taxon>Bacteria</taxon>
        <taxon>Pseudomonadati</taxon>
        <taxon>Pseudomonadota</taxon>
        <taxon>Gammaproteobacteria</taxon>
        <taxon>Enterobacterales</taxon>
        <taxon>Pectobacteriaceae</taxon>
        <taxon>Pectobacterium</taxon>
    </lineage>
</organism>
<dbReference type="PANTHER" id="PTHR43581">
    <property type="entry name" value="ATP/GTP PHOSPHATASE"/>
    <property type="match status" value="1"/>
</dbReference>
<dbReference type="RefSeq" id="WP_181829643.1">
    <property type="nucleotide sequence ID" value="NZ_CP104757.1"/>
</dbReference>
<gene>
    <name evidence="2" type="ORF">H2Y56_12720</name>
</gene>
<dbReference type="InterPro" id="IPR051396">
    <property type="entry name" value="Bact_Antivir_Def_Nuclease"/>
</dbReference>
<name>A0ABR5ZEI1_9GAMM</name>
<reference evidence="2 3" key="1">
    <citation type="submission" date="2020-07" db="EMBL/GenBank/DDBJ databases">
        <title>Characterization of Pectobacterium aroidearum strains causing soft rot on Amorphophallus konjac.</title>
        <authorList>
            <person name="Xie H."/>
        </authorList>
    </citation>
    <scope>NUCLEOTIDE SEQUENCE [LARGE SCALE GENOMIC DNA]</scope>
    <source>
        <strain evidence="2 3">MY10</strain>
    </source>
</reference>
<dbReference type="Gene3D" id="3.40.50.300">
    <property type="entry name" value="P-loop containing nucleotide triphosphate hydrolases"/>
    <property type="match status" value="1"/>
</dbReference>
<dbReference type="SUPFAM" id="SSF52540">
    <property type="entry name" value="P-loop containing nucleoside triphosphate hydrolases"/>
    <property type="match status" value="1"/>
</dbReference>
<dbReference type="Pfam" id="PF13304">
    <property type="entry name" value="AAA_21"/>
    <property type="match status" value="1"/>
</dbReference>
<evidence type="ECO:0000259" key="1">
    <source>
        <dbReference type="Pfam" id="PF13304"/>
    </source>
</evidence>
<dbReference type="EMBL" id="JACERK010000005">
    <property type="protein sequence ID" value="MBA5232965.1"/>
    <property type="molecule type" value="Genomic_DNA"/>
</dbReference>
<comment type="caution">
    <text evidence="2">The sequence shown here is derived from an EMBL/GenBank/DDBJ whole genome shotgun (WGS) entry which is preliminary data.</text>
</comment>
<dbReference type="GO" id="GO:0005524">
    <property type="term" value="F:ATP binding"/>
    <property type="evidence" value="ECO:0007669"/>
    <property type="project" value="UniProtKB-KW"/>
</dbReference>
<protein>
    <submittedName>
        <fullName evidence="2">ATP-binding protein</fullName>
    </submittedName>
</protein>
<keyword evidence="3" id="KW-1185">Reference proteome</keyword>
<keyword evidence="2" id="KW-0547">Nucleotide-binding</keyword>
<keyword evidence="2" id="KW-0067">ATP-binding</keyword>
<dbReference type="InterPro" id="IPR027417">
    <property type="entry name" value="P-loop_NTPase"/>
</dbReference>
<feature type="domain" description="ATPase AAA-type core" evidence="1">
    <location>
        <begin position="41"/>
        <end position="344"/>
    </location>
</feature>
<sequence>MIYSYGFKNYFGFKEGAEISFELNSRVPKGISNGRDVATILGVKGANGAGKTNLLKALYFISTFSTESFKSNADDEINADSYFESKEPSAFYIDFRSADIRYTYELAVTHKEVVYERLYRKNYSADSLGKKTRKVLVFERDGNKIVKRLEEISSIDVIALKSNASLISTAYHYKFESPLLMLNDVYDFFNGFMSNVGYTGLHDISLSTERIHKTTLSYFNNKEAFDFVKSLIISSDLGISDIKILDRVDDSGKKIYFPVFEHIVDGKAHTLTIYDQSSGTKSLYVKLHLYWLTLVLGGVLILDEFDLNFHPLMLPKLLDLFESKVTNPLNSQFIFTSHITEVLEKLSKFRTYLVNKDDNECYCYRLDEIGGDLLRHGRPIAPIYNEGKLGGVPKL</sequence>
<evidence type="ECO:0000313" key="2">
    <source>
        <dbReference type="EMBL" id="MBA5232965.1"/>
    </source>
</evidence>
<dbReference type="InterPro" id="IPR003959">
    <property type="entry name" value="ATPase_AAA_core"/>
</dbReference>
<dbReference type="PANTHER" id="PTHR43581:SF4">
    <property type="entry name" value="ATP_GTP PHOSPHATASE"/>
    <property type="match status" value="1"/>
</dbReference>
<dbReference type="Proteomes" id="UP000530038">
    <property type="component" value="Unassembled WGS sequence"/>
</dbReference>
<accession>A0ABR5ZEI1</accession>
<proteinExistence type="predicted"/>
<evidence type="ECO:0000313" key="3">
    <source>
        <dbReference type="Proteomes" id="UP000530038"/>
    </source>
</evidence>